<dbReference type="Gene3D" id="3.20.20.150">
    <property type="entry name" value="Divalent-metal-dependent TIM barrel enzymes"/>
    <property type="match status" value="1"/>
</dbReference>
<gene>
    <name evidence="3" type="ORF">K1X15_19085</name>
</gene>
<sequence>MRFGIHAGLWQRAWSDNPAPIMSQVKELGYRGVELSLLGVGFSDAGKLKTLSVELDLALTCSTGLGAGEDPGSSDPERRTAAIRALTAAVRTAGAMGAQNLSGVVASPWGYFEPARKTERAKYASETLAQLDGVLREEGVVLGIEALNRFESDVTNTAAETKAIADATESQNIGVLLDTFHMNVEEKSPSDAISETGKSLVHFHISENDRGIPGTGHFDFGASAQALSQIEYDGWVVAEMFVMAGNPASADVNIWRNIEADPTEAARVTLSFMQRTFSR</sequence>
<dbReference type="InterPro" id="IPR013022">
    <property type="entry name" value="Xyl_isomerase-like_TIM-brl"/>
</dbReference>
<organism evidence="3 4">
    <name type="scientific">Devosia salina</name>
    <dbReference type="NCBI Taxonomy" id="2860336"/>
    <lineage>
        <taxon>Bacteria</taxon>
        <taxon>Pseudomonadati</taxon>
        <taxon>Pseudomonadota</taxon>
        <taxon>Alphaproteobacteria</taxon>
        <taxon>Hyphomicrobiales</taxon>
        <taxon>Devosiaceae</taxon>
        <taxon>Devosia</taxon>
    </lineage>
</organism>
<accession>A0ABX8WK42</accession>
<dbReference type="InterPro" id="IPR036237">
    <property type="entry name" value="Xyl_isomerase-like_sf"/>
</dbReference>
<feature type="domain" description="Xylose isomerase-like TIM barrel" evidence="2">
    <location>
        <begin position="24"/>
        <end position="247"/>
    </location>
</feature>
<dbReference type="Proteomes" id="UP000825799">
    <property type="component" value="Chromosome"/>
</dbReference>
<keyword evidence="4" id="KW-1185">Reference proteome</keyword>
<dbReference type="GO" id="GO:0016853">
    <property type="term" value="F:isomerase activity"/>
    <property type="evidence" value="ECO:0007669"/>
    <property type="project" value="UniProtKB-KW"/>
</dbReference>
<evidence type="ECO:0000313" key="3">
    <source>
        <dbReference type="EMBL" id="QYO76655.1"/>
    </source>
</evidence>
<keyword evidence="1 3" id="KW-0413">Isomerase</keyword>
<reference evidence="3 4" key="1">
    <citation type="submission" date="2021-08" db="EMBL/GenBank/DDBJ databases">
        <title>Devosia salina sp. nov., isolated from the South China Sea sediment.</title>
        <authorList>
            <person name="Zhou Z."/>
        </authorList>
    </citation>
    <scope>NUCLEOTIDE SEQUENCE [LARGE SCALE GENOMIC DNA]</scope>
    <source>
        <strain evidence="3 4">SCS-3</strain>
    </source>
</reference>
<dbReference type="InterPro" id="IPR050417">
    <property type="entry name" value="Sugar_Epim/Isomerase"/>
</dbReference>
<evidence type="ECO:0000256" key="1">
    <source>
        <dbReference type="ARBA" id="ARBA00023235"/>
    </source>
</evidence>
<dbReference type="RefSeq" id="WP_220305120.1">
    <property type="nucleotide sequence ID" value="NZ_CP080590.1"/>
</dbReference>
<dbReference type="PANTHER" id="PTHR43489:SF7">
    <property type="entry name" value="3-DEHYDRO-D-GULOSIDE 4-EPIMERASE-RELATED"/>
    <property type="match status" value="1"/>
</dbReference>
<dbReference type="EMBL" id="CP080590">
    <property type="protein sequence ID" value="QYO76655.1"/>
    <property type="molecule type" value="Genomic_DNA"/>
</dbReference>
<evidence type="ECO:0000259" key="2">
    <source>
        <dbReference type="Pfam" id="PF01261"/>
    </source>
</evidence>
<name>A0ABX8WK42_9HYPH</name>
<protein>
    <submittedName>
        <fullName evidence="3">Sugar phosphate isomerase/epimerase</fullName>
    </submittedName>
</protein>
<dbReference type="PANTHER" id="PTHR43489">
    <property type="entry name" value="ISOMERASE"/>
    <property type="match status" value="1"/>
</dbReference>
<dbReference type="Pfam" id="PF01261">
    <property type="entry name" value="AP_endonuc_2"/>
    <property type="match status" value="1"/>
</dbReference>
<evidence type="ECO:0000313" key="4">
    <source>
        <dbReference type="Proteomes" id="UP000825799"/>
    </source>
</evidence>
<proteinExistence type="predicted"/>
<dbReference type="SUPFAM" id="SSF51658">
    <property type="entry name" value="Xylose isomerase-like"/>
    <property type="match status" value="1"/>
</dbReference>